<evidence type="ECO:0008006" key="5">
    <source>
        <dbReference type="Google" id="ProtNLM"/>
    </source>
</evidence>
<comment type="caution">
    <text evidence="3">The sequence shown here is derived from an EMBL/GenBank/DDBJ whole genome shotgun (WGS) entry which is preliminary data.</text>
</comment>
<sequence length="121" mass="13335">MSVRLALLVALLAETASFTYSRTPTDEINEQVNGNTQLAVGGWIQTEEDVTAIDSDIFPDYWDPRVGLKIGVDRRVPTNGAEPPEQLVKVTDRKHKFPVFATICSLTFLATVVTLLIVCTN</sequence>
<keyword evidence="1" id="KW-1133">Transmembrane helix</keyword>
<dbReference type="EMBL" id="JASMQC010000031">
    <property type="protein sequence ID" value="KAK1931994.1"/>
    <property type="molecule type" value="Genomic_DNA"/>
</dbReference>
<evidence type="ECO:0000256" key="1">
    <source>
        <dbReference type="SAM" id="Phobius"/>
    </source>
</evidence>
<accession>A0AAD9G4J7</accession>
<dbReference type="AlphaFoldDB" id="A0AAD9G4J7"/>
<name>A0AAD9G4J7_9STRA</name>
<keyword evidence="1" id="KW-0812">Transmembrane</keyword>
<gene>
    <name evidence="3" type="ORF">P3T76_012494</name>
</gene>
<evidence type="ECO:0000256" key="2">
    <source>
        <dbReference type="SAM" id="SignalP"/>
    </source>
</evidence>
<keyword evidence="1" id="KW-0472">Membrane</keyword>
<feature type="chain" id="PRO_5042156062" description="RxLR effector protein" evidence="2">
    <location>
        <begin position="22"/>
        <end position="121"/>
    </location>
</feature>
<protein>
    <recommendedName>
        <fullName evidence="5">RxLR effector protein</fullName>
    </recommendedName>
</protein>
<evidence type="ECO:0000313" key="3">
    <source>
        <dbReference type="EMBL" id="KAK1931994.1"/>
    </source>
</evidence>
<reference evidence="3" key="1">
    <citation type="submission" date="2023-08" db="EMBL/GenBank/DDBJ databases">
        <title>Reference Genome Resource for the Citrus Pathogen Phytophthora citrophthora.</title>
        <authorList>
            <person name="Moller H."/>
            <person name="Coetzee B."/>
            <person name="Rose L.J."/>
            <person name="Van Niekerk J.M."/>
        </authorList>
    </citation>
    <scope>NUCLEOTIDE SEQUENCE</scope>
    <source>
        <strain evidence="3">STE-U-9442</strain>
    </source>
</reference>
<keyword evidence="4" id="KW-1185">Reference proteome</keyword>
<dbReference type="Proteomes" id="UP001259832">
    <property type="component" value="Unassembled WGS sequence"/>
</dbReference>
<evidence type="ECO:0000313" key="4">
    <source>
        <dbReference type="Proteomes" id="UP001259832"/>
    </source>
</evidence>
<feature type="signal peptide" evidence="2">
    <location>
        <begin position="1"/>
        <end position="21"/>
    </location>
</feature>
<keyword evidence="2" id="KW-0732">Signal</keyword>
<proteinExistence type="predicted"/>
<organism evidence="3 4">
    <name type="scientific">Phytophthora citrophthora</name>
    <dbReference type="NCBI Taxonomy" id="4793"/>
    <lineage>
        <taxon>Eukaryota</taxon>
        <taxon>Sar</taxon>
        <taxon>Stramenopiles</taxon>
        <taxon>Oomycota</taxon>
        <taxon>Peronosporomycetes</taxon>
        <taxon>Peronosporales</taxon>
        <taxon>Peronosporaceae</taxon>
        <taxon>Phytophthora</taxon>
    </lineage>
</organism>
<feature type="transmembrane region" description="Helical" evidence="1">
    <location>
        <begin position="97"/>
        <end position="119"/>
    </location>
</feature>